<dbReference type="PANTHER" id="PTHR48106">
    <property type="entry name" value="QUINONE OXIDOREDUCTASE PIG3-RELATED"/>
    <property type="match status" value="1"/>
</dbReference>
<feature type="domain" description="Enoyl reductase (ER)" evidence="3">
    <location>
        <begin position="10"/>
        <end position="300"/>
    </location>
</feature>
<accession>A0A9X0QBC0</accession>
<dbReference type="GO" id="GO:0070402">
    <property type="term" value="F:NADPH binding"/>
    <property type="evidence" value="ECO:0007669"/>
    <property type="project" value="TreeGrafter"/>
</dbReference>
<keyword evidence="2" id="KW-0560">Oxidoreductase</keyword>
<protein>
    <submittedName>
        <fullName evidence="4">NADPH:quinone reductase-like Zn-dependent oxidoreductase</fullName>
    </submittedName>
</protein>
<dbReference type="GO" id="GO:0003960">
    <property type="term" value="F:quinone reductase (NADPH) activity"/>
    <property type="evidence" value="ECO:0007669"/>
    <property type="project" value="TreeGrafter"/>
</dbReference>
<evidence type="ECO:0000313" key="5">
    <source>
        <dbReference type="Proteomes" id="UP000535182"/>
    </source>
</evidence>
<comment type="caution">
    <text evidence="4">The sequence shown here is derived from an EMBL/GenBank/DDBJ whole genome shotgun (WGS) entry which is preliminary data.</text>
</comment>
<dbReference type="RefSeq" id="WP_183973801.1">
    <property type="nucleotide sequence ID" value="NZ_JACHEB010000002.1"/>
</dbReference>
<dbReference type="Proteomes" id="UP000535182">
    <property type="component" value="Unassembled WGS sequence"/>
</dbReference>
<evidence type="ECO:0000313" key="4">
    <source>
        <dbReference type="EMBL" id="MBB5327237.1"/>
    </source>
</evidence>
<dbReference type="CDD" id="cd05289">
    <property type="entry name" value="MDR_like_2"/>
    <property type="match status" value="1"/>
</dbReference>
<evidence type="ECO:0000256" key="2">
    <source>
        <dbReference type="ARBA" id="ARBA00023002"/>
    </source>
</evidence>
<dbReference type="AlphaFoldDB" id="A0A9X0QBC0"/>
<proteinExistence type="predicted"/>
<organism evidence="4 5">
    <name type="scientific">Tunturiibacter gelidiferens</name>
    <dbReference type="NCBI Taxonomy" id="3069689"/>
    <lineage>
        <taxon>Bacteria</taxon>
        <taxon>Pseudomonadati</taxon>
        <taxon>Acidobacteriota</taxon>
        <taxon>Terriglobia</taxon>
        <taxon>Terriglobales</taxon>
        <taxon>Acidobacteriaceae</taxon>
        <taxon>Tunturiibacter</taxon>
    </lineage>
</organism>
<dbReference type="GO" id="GO:0035925">
    <property type="term" value="F:mRNA 3'-UTR AU-rich region binding"/>
    <property type="evidence" value="ECO:0007669"/>
    <property type="project" value="TreeGrafter"/>
</dbReference>
<keyword evidence="5" id="KW-1185">Reference proteome</keyword>
<evidence type="ECO:0000256" key="1">
    <source>
        <dbReference type="ARBA" id="ARBA00022857"/>
    </source>
</evidence>
<evidence type="ECO:0000259" key="3">
    <source>
        <dbReference type="SMART" id="SM00829"/>
    </source>
</evidence>
<sequence length="302" mass="31304">MKAIVLHEYGGPENLKYESVPDPVAGPGEVLIRVAASSVNPIDYKLRSGEARSYYPLELPAIIGTDFSGIVREVGEKVSGFKAGDKVMGFGSKAYAELVTAKATDLTLVPEKLDLIHAAALPLVTATGEQLITRGTKIQSGQTVLVSGALGGVGRSAVWTAKKAGAIVIAGVRKAQLKQAETLGASQVLALDDSAAMEKLGFIDAVADTVSGKTAEMLLAKVKQGGVFASVVGSPANAKMHPTVKIEEVYAVPDAKTLRTMAEDQVAERFVIPVDRMVPLSDAGEAQAAAAKGGIGKILLLA</sequence>
<dbReference type="InterPro" id="IPR020843">
    <property type="entry name" value="ER"/>
</dbReference>
<dbReference type="PANTHER" id="PTHR48106:SF13">
    <property type="entry name" value="QUINONE OXIDOREDUCTASE-RELATED"/>
    <property type="match status" value="1"/>
</dbReference>
<gene>
    <name evidence="4" type="ORF">HDF14_000842</name>
</gene>
<dbReference type="EMBL" id="JACHEB010000002">
    <property type="protein sequence ID" value="MBB5327237.1"/>
    <property type="molecule type" value="Genomic_DNA"/>
</dbReference>
<dbReference type="GO" id="GO:0005829">
    <property type="term" value="C:cytosol"/>
    <property type="evidence" value="ECO:0007669"/>
    <property type="project" value="TreeGrafter"/>
</dbReference>
<dbReference type="Gene3D" id="3.90.180.10">
    <property type="entry name" value="Medium-chain alcohol dehydrogenases, catalytic domain"/>
    <property type="match status" value="1"/>
</dbReference>
<dbReference type="Gene3D" id="3.40.50.720">
    <property type="entry name" value="NAD(P)-binding Rossmann-like Domain"/>
    <property type="match status" value="1"/>
</dbReference>
<keyword evidence="1" id="KW-0521">NADP</keyword>
<dbReference type="InterPro" id="IPR011032">
    <property type="entry name" value="GroES-like_sf"/>
</dbReference>
<dbReference type="InterPro" id="IPR013154">
    <property type="entry name" value="ADH-like_N"/>
</dbReference>
<dbReference type="SMART" id="SM00829">
    <property type="entry name" value="PKS_ER"/>
    <property type="match status" value="1"/>
</dbReference>
<reference evidence="4 5" key="1">
    <citation type="submission" date="2020-08" db="EMBL/GenBank/DDBJ databases">
        <title>Genomic Encyclopedia of Type Strains, Phase IV (KMG-V): Genome sequencing to study the core and pangenomes of soil and plant-associated prokaryotes.</title>
        <authorList>
            <person name="Whitman W."/>
        </authorList>
    </citation>
    <scope>NUCLEOTIDE SEQUENCE [LARGE SCALE GENOMIC DNA]</scope>
    <source>
        <strain evidence="4 5">X5P2</strain>
    </source>
</reference>
<dbReference type="SUPFAM" id="SSF50129">
    <property type="entry name" value="GroES-like"/>
    <property type="match status" value="1"/>
</dbReference>
<dbReference type="SUPFAM" id="SSF51735">
    <property type="entry name" value="NAD(P)-binding Rossmann-fold domains"/>
    <property type="match status" value="1"/>
</dbReference>
<dbReference type="Pfam" id="PF08240">
    <property type="entry name" value="ADH_N"/>
    <property type="match status" value="1"/>
</dbReference>
<name>A0A9X0QBC0_9BACT</name>
<dbReference type="InterPro" id="IPR036291">
    <property type="entry name" value="NAD(P)-bd_dom_sf"/>
</dbReference>